<proteinExistence type="predicted"/>
<dbReference type="PANTHER" id="PTHR37841">
    <property type="entry name" value="GLR2918 PROTEIN"/>
    <property type="match status" value="1"/>
</dbReference>
<dbReference type="RefSeq" id="WP_119646139.1">
    <property type="nucleotide sequence ID" value="NZ_QXFI01000011.1"/>
</dbReference>
<evidence type="ECO:0000256" key="1">
    <source>
        <dbReference type="SAM" id="SignalP"/>
    </source>
</evidence>
<evidence type="ECO:0000313" key="2">
    <source>
        <dbReference type="EMBL" id="RIV46397.1"/>
    </source>
</evidence>
<reference evidence="3 5" key="2">
    <citation type="submission" date="2019-07" db="EMBL/GenBank/DDBJ databases">
        <title>Draft genome of two Muricauda strains isolated from deep sea.</title>
        <authorList>
            <person name="Sun C."/>
        </authorList>
    </citation>
    <scope>NUCLEOTIDE SEQUENCE [LARGE SCALE GENOMIC DNA]</scope>
    <source>
        <strain evidence="3 5">72</strain>
    </source>
</reference>
<name>A0A3A1NKL4_9FLAO</name>
<keyword evidence="5" id="KW-1185">Reference proteome</keyword>
<sequence>MKTIKFTTILMITMVLACNCTLNAQSKTGRKIEKVGKNVDEANDALNKGKELFKGIFGKKDKKKSENANASESEPNQKAINRIEEDQGNKAKEEGQQSLEPGDVHPDAVVLDVDKLYDFHEGAAIVEKGSSTALINAKGEFLVPFNTYDFLPNDSYNGFFLIRRTYNTKTPIGFVNPKGKFIQTEKGQGVVFGNYFLVGNNGNNLDTRNYFYDLDGKRFVVSGHMSGIERFVGDGLVQISINNPKGGFLKGYKNLMDEWVIQPQYQWGSVFNEGAAVVGDYNEFGELKYGFIDIKGNPITPMQFTKPPGLFHNGLAKVFYKEPAKYSFINKKGEVVFTDQGIPSFDDFNLGYSFKGSNRAGESIIMDEELKIHSDMEFLQMFGILGNVKSTTLVFPHYSYTNRPIESSMILFTLYDGKKLYGGFLFPKSKTGVYGNFITKIPGTGELEEFYFDSVSGLKHMHWKKSNDIRDGGADIIDGYVNQNGVFMIIKGEASKW</sequence>
<comment type="caution">
    <text evidence="2">The sequence shown here is derived from an EMBL/GenBank/DDBJ whole genome shotgun (WGS) entry which is preliminary data.</text>
</comment>
<dbReference type="AlphaFoldDB" id="A0A3A1NKL4"/>
<dbReference type="Proteomes" id="UP000266691">
    <property type="component" value="Unassembled WGS sequence"/>
</dbReference>
<keyword evidence="1" id="KW-0732">Signal</keyword>
<feature type="chain" id="PRO_5017447266" description="WG repeat-containing protein" evidence="1">
    <location>
        <begin position="18"/>
        <end position="497"/>
    </location>
</feature>
<dbReference type="InterPro" id="IPR032774">
    <property type="entry name" value="WG_beta_rep"/>
</dbReference>
<evidence type="ECO:0008006" key="6">
    <source>
        <dbReference type="Google" id="ProtNLM"/>
    </source>
</evidence>
<dbReference type="PROSITE" id="PS51257">
    <property type="entry name" value="PROKAR_LIPOPROTEIN"/>
    <property type="match status" value="1"/>
</dbReference>
<dbReference type="Proteomes" id="UP000321621">
    <property type="component" value="Unassembled WGS sequence"/>
</dbReference>
<protein>
    <recommendedName>
        <fullName evidence="6">WG repeat-containing protein</fullName>
    </recommendedName>
</protein>
<dbReference type="Pfam" id="PF14903">
    <property type="entry name" value="WG_beta_rep"/>
    <property type="match status" value="2"/>
</dbReference>
<accession>A0A3A1NKL4</accession>
<reference evidence="2 4" key="1">
    <citation type="submission" date="2018-08" db="EMBL/GenBank/DDBJ databases">
        <title>Proposal of Muricauda 72 sp.nov. and Muricauda NH166 sp.nov., isolated from seawater.</title>
        <authorList>
            <person name="Cheng H."/>
            <person name="Wu Y.-H."/>
            <person name="Guo L.-L."/>
            <person name="Xu X.-W."/>
        </authorList>
    </citation>
    <scope>NUCLEOTIDE SEQUENCE [LARGE SCALE GENOMIC DNA]</scope>
    <source>
        <strain evidence="2 4">72</strain>
    </source>
</reference>
<evidence type="ECO:0000313" key="5">
    <source>
        <dbReference type="Proteomes" id="UP000321621"/>
    </source>
</evidence>
<dbReference type="EMBL" id="VNWK01000011">
    <property type="protein sequence ID" value="TXJ99058.1"/>
    <property type="molecule type" value="Genomic_DNA"/>
</dbReference>
<dbReference type="PANTHER" id="PTHR37841:SF1">
    <property type="entry name" value="DUF3298 DOMAIN-CONTAINING PROTEIN"/>
    <property type="match status" value="1"/>
</dbReference>
<dbReference type="EMBL" id="QXFI01000011">
    <property type="protein sequence ID" value="RIV46397.1"/>
    <property type="molecule type" value="Genomic_DNA"/>
</dbReference>
<evidence type="ECO:0000313" key="4">
    <source>
        <dbReference type="Proteomes" id="UP000266691"/>
    </source>
</evidence>
<evidence type="ECO:0000313" key="3">
    <source>
        <dbReference type="EMBL" id="TXJ99058.1"/>
    </source>
</evidence>
<organism evidence="2 4">
    <name type="scientific">Flagellimonas pelagia</name>
    <dbReference type="NCBI Taxonomy" id="2306998"/>
    <lineage>
        <taxon>Bacteria</taxon>
        <taxon>Pseudomonadati</taxon>
        <taxon>Bacteroidota</taxon>
        <taxon>Flavobacteriia</taxon>
        <taxon>Flavobacteriales</taxon>
        <taxon>Flavobacteriaceae</taxon>
        <taxon>Flagellimonas</taxon>
    </lineage>
</organism>
<gene>
    <name evidence="2" type="ORF">D2V05_03335</name>
    <name evidence="3" type="ORF">FQ017_03320</name>
</gene>
<dbReference type="OrthoDB" id="623514at2"/>
<feature type="signal peptide" evidence="1">
    <location>
        <begin position="1"/>
        <end position="17"/>
    </location>
</feature>